<dbReference type="Proteomes" id="UP001150904">
    <property type="component" value="Unassembled WGS sequence"/>
</dbReference>
<evidence type="ECO:0000256" key="2">
    <source>
        <dbReference type="ARBA" id="ARBA00023015"/>
    </source>
</evidence>
<keyword evidence="4" id="KW-0804">Transcription</keyword>
<evidence type="ECO:0000256" key="6">
    <source>
        <dbReference type="SAM" id="MobiDB-lite"/>
    </source>
</evidence>
<dbReference type="InterPro" id="IPR007219">
    <property type="entry name" value="XnlR_reg_dom"/>
</dbReference>
<keyword evidence="5" id="KW-0539">Nucleus</keyword>
<keyword evidence="2" id="KW-0805">Transcription regulation</keyword>
<reference evidence="8" key="1">
    <citation type="submission" date="2022-12" db="EMBL/GenBank/DDBJ databases">
        <authorList>
            <person name="Petersen C."/>
        </authorList>
    </citation>
    <scope>NUCLEOTIDE SEQUENCE</scope>
    <source>
        <strain evidence="8">IBT 15544</strain>
    </source>
</reference>
<accession>A0A9W9J7H8</accession>
<keyword evidence="3" id="KW-0238">DNA-binding</keyword>
<keyword evidence="1" id="KW-0479">Metal-binding</keyword>
<keyword evidence="9" id="KW-1185">Reference proteome</keyword>
<sequence length="642" mass="72196">MEGGKERPYQSHVRPACIACRRRKSRCTIEAHSSACMTCRAHGTECFFPADKRRKTSHRTPRRSQRQNIGTAEFSGELSNPTPTPRTIPSFSFPAVQTLPLSDGPFSTGNSSSQFIGAVWPQNQAVQDTALSLEADDDNPHILGPAVMGDNHILADYLSNIPGNRGMRAIRPVELGSSSSPIVFTKVQKRPLGMVLNSNPVLHKLQVIEKLIEPWALHLVDMYLNKVNPCFPLLDENTFREQYINARGRISPAFLSCLYGHMLVFWRHDPELSQVRCPDGRFIWNLASEALYSELHLAPGLSTITAILLNIGGRPTTSMIGNGIQLGSAVALCHSLGLNRNPLPWDIPQAEKHLRMKIWWSMLVHDRWSSLAYGTPPHIRRTQYDVPIPTEEYLSFHGQHKKAHGAFIALVHLTEVLDHCLEHVYNIGLDGPERNLDLELNKWIETLTGDVRKIVIRGLSLEIPGASNLRLAYLAVRLLLRRIYLDRERQRPDYNTEQLANQTMDARRIAEDIVILVQELEPAQLGDFWLPVAAFTFVSTVTFLIRCALETEQSATGLSQSTSLQMADEFLASLRSHQKNFGWDLGDICLAQHSELVEKLRTSPPISVPSEDLTTEARQHLVPDTTFIDELFPSIWDTLQSM</sequence>
<evidence type="ECO:0000256" key="4">
    <source>
        <dbReference type="ARBA" id="ARBA00023163"/>
    </source>
</evidence>
<reference evidence="8" key="2">
    <citation type="journal article" date="2023" name="IMA Fungus">
        <title>Comparative genomic study of the Penicillium genus elucidates a diverse pangenome and 15 lateral gene transfer events.</title>
        <authorList>
            <person name="Petersen C."/>
            <person name="Sorensen T."/>
            <person name="Nielsen M.R."/>
            <person name="Sondergaard T.E."/>
            <person name="Sorensen J.L."/>
            <person name="Fitzpatrick D.A."/>
            <person name="Frisvad J.C."/>
            <person name="Nielsen K.L."/>
        </authorList>
    </citation>
    <scope>NUCLEOTIDE SEQUENCE</scope>
    <source>
        <strain evidence="8">IBT 15544</strain>
    </source>
</reference>
<dbReference type="GO" id="GO:0003677">
    <property type="term" value="F:DNA binding"/>
    <property type="evidence" value="ECO:0007669"/>
    <property type="project" value="UniProtKB-KW"/>
</dbReference>
<dbReference type="InterPro" id="IPR001138">
    <property type="entry name" value="Zn2Cys6_DnaBD"/>
</dbReference>
<dbReference type="PANTHER" id="PTHR31668:SF10">
    <property type="entry name" value="ZN(II)2CYS6 TRANSCRIPTION FACTOR (EUROFUNG)"/>
    <property type="match status" value="1"/>
</dbReference>
<proteinExistence type="predicted"/>
<dbReference type="InterPro" id="IPR050797">
    <property type="entry name" value="Carb_Metab_Trans_Reg"/>
</dbReference>
<evidence type="ECO:0000313" key="8">
    <source>
        <dbReference type="EMBL" id="KAJ5191327.1"/>
    </source>
</evidence>
<dbReference type="CDD" id="cd00067">
    <property type="entry name" value="GAL4"/>
    <property type="match status" value="1"/>
</dbReference>
<dbReference type="GO" id="GO:0008270">
    <property type="term" value="F:zinc ion binding"/>
    <property type="evidence" value="ECO:0007669"/>
    <property type="project" value="InterPro"/>
</dbReference>
<protein>
    <submittedName>
        <fullName evidence="8">Transcriptional regulator family: Fungal Specific TF</fullName>
    </submittedName>
</protein>
<evidence type="ECO:0000256" key="1">
    <source>
        <dbReference type="ARBA" id="ARBA00022723"/>
    </source>
</evidence>
<evidence type="ECO:0000256" key="3">
    <source>
        <dbReference type="ARBA" id="ARBA00023125"/>
    </source>
</evidence>
<gene>
    <name evidence="8" type="ORF">N7498_010312</name>
</gene>
<dbReference type="PANTHER" id="PTHR31668">
    <property type="entry name" value="GLUCOSE TRANSPORT TRANSCRIPTION REGULATOR RGT1-RELATED-RELATED"/>
    <property type="match status" value="1"/>
</dbReference>
<dbReference type="GO" id="GO:0000981">
    <property type="term" value="F:DNA-binding transcription factor activity, RNA polymerase II-specific"/>
    <property type="evidence" value="ECO:0007669"/>
    <property type="project" value="InterPro"/>
</dbReference>
<dbReference type="PROSITE" id="PS50048">
    <property type="entry name" value="ZN2_CY6_FUNGAL_2"/>
    <property type="match status" value="1"/>
</dbReference>
<dbReference type="InterPro" id="IPR036864">
    <property type="entry name" value="Zn2-C6_fun-type_DNA-bd_sf"/>
</dbReference>
<dbReference type="SMART" id="SM00906">
    <property type="entry name" value="Fungal_trans"/>
    <property type="match status" value="1"/>
</dbReference>
<feature type="compositionally biased region" description="Polar residues" evidence="6">
    <location>
        <begin position="77"/>
        <end position="90"/>
    </location>
</feature>
<dbReference type="RefSeq" id="XP_058304267.1">
    <property type="nucleotide sequence ID" value="XM_058457368.1"/>
</dbReference>
<evidence type="ECO:0000256" key="5">
    <source>
        <dbReference type="ARBA" id="ARBA00023242"/>
    </source>
</evidence>
<dbReference type="OrthoDB" id="3034343at2759"/>
<dbReference type="GeneID" id="83184669"/>
<dbReference type="AlphaFoldDB" id="A0A9W9J7H8"/>
<dbReference type="PROSITE" id="PS00463">
    <property type="entry name" value="ZN2_CY6_FUNGAL_1"/>
    <property type="match status" value="1"/>
</dbReference>
<name>A0A9W9J7H8_9EURO</name>
<dbReference type="GO" id="GO:0006351">
    <property type="term" value="P:DNA-templated transcription"/>
    <property type="evidence" value="ECO:0007669"/>
    <property type="project" value="InterPro"/>
</dbReference>
<dbReference type="GO" id="GO:0001080">
    <property type="term" value="P:nitrogen catabolite activation of transcription from RNA polymerase II promoter"/>
    <property type="evidence" value="ECO:0007669"/>
    <property type="project" value="TreeGrafter"/>
</dbReference>
<dbReference type="EMBL" id="JAPQKR010000016">
    <property type="protein sequence ID" value="KAJ5191327.1"/>
    <property type="molecule type" value="Genomic_DNA"/>
</dbReference>
<evidence type="ECO:0000259" key="7">
    <source>
        <dbReference type="PROSITE" id="PS50048"/>
    </source>
</evidence>
<feature type="region of interest" description="Disordered" evidence="6">
    <location>
        <begin position="53"/>
        <end position="92"/>
    </location>
</feature>
<dbReference type="SUPFAM" id="SSF57701">
    <property type="entry name" value="Zn2/Cys6 DNA-binding domain"/>
    <property type="match status" value="1"/>
</dbReference>
<dbReference type="GO" id="GO:0005634">
    <property type="term" value="C:nucleus"/>
    <property type="evidence" value="ECO:0007669"/>
    <property type="project" value="TreeGrafter"/>
</dbReference>
<comment type="caution">
    <text evidence="8">The sequence shown here is derived from an EMBL/GenBank/DDBJ whole genome shotgun (WGS) entry which is preliminary data.</text>
</comment>
<organism evidence="8 9">
    <name type="scientific">Penicillium cinerascens</name>
    <dbReference type="NCBI Taxonomy" id="70096"/>
    <lineage>
        <taxon>Eukaryota</taxon>
        <taxon>Fungi</taxon>
        <taxon>Dikarya</taxon>
        <taxon>Ascomycota</taxon>
        <taxon>Pezizomycotina</taxon>
        <taxon>Eurotiomycetes</taxon>
        <taxon>Eurotiomycetidae</taxon>
        <taxon>Eurotiales</taxon>
        <taxon>Aspergillaceae</taxon>
        <taxon>Penicillium</taxon>
    </lineage>
</organism>
<feature type="domain" description="Zn(2)-C6 fungal-type" evidence="7">
    <location>
        <begin position="16"/>
        <end position="48"/>
    </location>
</feature>
<dbReference type="CDD" id="cd12148">
    <property type="entry name" value="fungal_TF_MHR"/>
    <property type="match status" value="1"/>
</dbReference>
<dbReference type="Pfam" id="PF04082">
    <property type="entry name" value="Fungal_trans"/>
    <property type="match status" value="1"/>
</dbReference>
<evidence type="ECO:0000313" key="9">
    <source>
        <dbReference type="Proteomes" id="UP001150904"/>
    </source>
</evidence>
<dbReference type="SMART" id="SM00066">
    <property type="entry name" value="GAL4"/>
    <property type="match status" value="1"/>
</dbReference>
<dbReference type="Gene3D" id="4.10.240.10">
    <property type="entry name" value="Zn(2)-C6 fungal-type DNA-binding domain"/>
    <property type="match status" value="1"/>
</dbReference>
<feature type="compositionally biased region" description="Basic residues" evidence="6">
    <location>
        <begin position="53"/>
        <end position="65"/>
    </location>
</feature>